<evidence type="ECO:0000313" key="2">
    <source>
        <dbReference type="EMBL" id="KZP24015.1"/>
    </source>
</evidence>
<accession>A0A166MHT6</accession>
<evidence type="ECO:0000256" key="1">
    <source>
        <dbReference type="SAM" id="Coils"/>
    </source>
</evidence>
<feature type="coiled-coil region" evidence="1">
    <location>
        <begin position="51"/>
        <end position="89"/>
    </location>
</feature>
<keyword evidence="1" id="KW-0175">Coiled coil</keyword>
<dbReference type="OrthoDB" id="3248197at2759"/>
<dbReference type="AlphaFoldDB" id="A0A166MHT6"/>
<dbReference type="EMBL" id="KV417529">
    <property type="protein sequence ID" value="KZP24015.1"/>
    <property type="molecule type" value="Genomic_DNA"/>
</dbReference>
<protein>
    <submittedName>
        <fullName evidence="2">Uncharacterized protein</fullName>
    </submittedName>
</protein>
<organism evidence="2">
    <name type="scientific">Athelia psychrophila</name>
    <dbReference type="NCBI Taxonomy" id="1759441"/>
    <lineage>
        <taxon>Eukaryota</taxon>
        <taxon>Fungi</taxon>
        <taxon>Dikarya</taxon>
        <taxon>Basidiomycota</taxon>
        <taxon>Agaricomycotina</taxon>
        <taxon>Agaricomycetes</taxon>
        <taxon>Agaricomycetidae</taxon>
        <taxon>Atheliales</taxon>
        <taxon>Atheliaceae</taxon>
        <taxon>Athelia</taxon>
    </lineage>
</organism>
<feature type="non-terminal residue" evidence="2">
    <location>
        <position position="142"/>
    </location>
</feature>
<name>A0A166MHT6_9AGAM</name>
<gene>
    <name evidence="2" type="ORF">FIBSPDRAFT_822783</name>
</gene>
<reference evidence="2" key="1">
    <citation type="journal article" date="2016" name="Mol. Biol. Evol.">
        <title>Comparative Genomics of Early-Diverging Mushroom-Forming Fungi Provides Insights into the Origins of Lignocellulose Decay Capabilities.</title>
        <authorList>
            <person name="Nagy L.G."/>
            <person name="Riley R."/>
            <person name="Tritt A."/>
            <person name="Adam C."/>
            <person name="Daum C."/>
            <person name="Floudas D."/>
            <person name="Sun H."/>
            <person name="Yadav J.S."/>
            <person name="Pangilinan J."/>
            <person name="Larsson K.H."/>
            <person name="Matsuura K."/>
            <person name="Barry K."/>
            <person name="Labutti K."/>
            <person name="Kuo R."/>
            <person name="Ohm R.A."/>
            <person name="Bhattacharya S.S."/>
            <person name="Shirouzu T."/>
            <person name="Yoshinaga Y."/>
            <person name="Martin F.M."/>
            <person name="Grigoriev I.V."/>
            <person name="Hibbett D.S."/>
        </authorList>
    </citation>
    <scope>NUCLEOTIDE SEQUENCE [LARGE SCALE GENOMIC DNA]</scope>
    <source>
        <strain evidence="2">CBS 109695</strain>
    </source>
</reference>
<proteinExistence type="predicted"/>
<sequence>MSTACYCKNCGHALTRPDIQIPKSPAREFFRNNSGIPSSIKIQIWDVISTMKSLEVELDKEIQDIQVVLEELLRKRTDLRDQGDKHRELLHPIRRLPAEILAEVFGQCMTTPWLHDLNKSPLILHNVCALWRSIAVSTPSLW</sequence>
<dbReference type="STRING" id="436010.A0A166MHT6"/>